<dbReference type="Proteomes" id="UP000692954">
    <property type="component" value="Unassembled WGS sequence"/>
</dbReference>
<dbReference type="OrthoDB" id="298036at2759"/>
<evidence type="ECO:0000313" key="2">
    <source>
        <dbReference type="EMBL" id="CAD8071144.1"/>
    </source>
</evidence>
<keyword evidence="1" id="KW-0732">Signal</keyword>
<proteinExistence type="predicted"/>
<evidence type="ECO:0000256" key="1">
    <source>
        <dbReference type="SAM" id="SignalP"/>
    </source>
</evidence>
<comment type="caution">
    <text evidence="2">The sequence shown here is derived from an EMBL/GenBank/DDBJ whole genome shotgun (WGS) entry which is preliminary data.</text>
</comment>
<feature type="chain" id="PRO_5035811020" evidence="1">
    <location>
        <begin position="21"/>
        <end position="133"/>
    </location>
</feature>
<dbReference type="AlphaFoldDB" id="A0A8S1M7F0"/>
<keyword evidence="3" id="KW-1185">Reference proteome</keyword>
<sequence>MIIVNLLIILVNTQILDTLGYQYKLESNGFSNLEGKKITIKDSCRKIKIQNPTLNSKANKDEYYFLVNLTCNDIVDDEEFFNQERDVGNSTIDANSQPTNISSYQCTLNVTFDNSEHCCCPNRKYGFQSKILN</sequence>
<feature type="signal peptide" evidence="1">
    <location>
        <begin position="1"/>
        <end position="20"/>
    </location>
</feature>
<gene>
    <name evidence="2" type="ORF">PSON_ATCC_30995.1.T0270371</name>
</gene>
<dbReference type="EMBL" id="CAJJDN010000027">
    <property type="protein sequence ID" value="CAD8071144.1"/>
    <property type="molecule type" value="Genomic_DNA"/>
</dbReference>
<name>A0A8S1M7F0_9CILI</name>
<protein>
    <submittedName>
        <fullName evidence="2">Uncharacterized protein</fullName>
    </submittedName>
</protein>
<accession>A0A8S1M7F0</accession>
<reference evidence="2" key="1">
    <citation type="submission" date="2021-01" db="EMBL/GenBank/DDBJ databases">
        <authorList>
            <consortium name="Genoscope - CEA"/>
            <person name="William W."/>
        </authorList>
    </citation>
    <scope>NUCLEOTIDE SEQUENCE</scope>
</reference>
<evidence type="ECO:0000313" key="3">
    <source>
        <dbReference type="Proteomes" id="UP000692954"/>
    </source>
</evidence>
<organism evidence="2 3">
    <name type="scientific">Paramecium sonneborni</name>
    <dbReference type="NCBI Taxonomy" id="65129"/>
    <lineage>
        <taxon>Eukaryota</taxon>
        <taxon>Sar</taxon>
        <taxon>Alveolata</taxon>
        <taxon>Ciliophora</taxon>
        <taxon>Intramacronucleata</taxon>
        <taxon>Oligohymenophorea</taxon>
        <taxon>Peniculida</taxon>
        <taxon>Parameciidae</taxon>
        <taxon>Paramecium</taxon>
    </lineage>
</organism>